<organism evidence="1 2">
    <name type="scientific">Clostridium gelidum</name>
    <dbReference type="NCBI Taxonomy" id="704125"/>
    <lineage>
        <taxon>Bacteria</taxon>
        <taxon>Bacillati</taxon>
        <taxon>Bacillota</taxon>
        <taxon>Clostridia</taxon>
        <taxon>Eubacteriales</taxon>
        <taxon>Clostridiaceae</taxon>
        <taxon>Clostridium</taxon>
    </lineage>
</organism>
<protein>
    <submittedName>
        <fullName evidence="1">Uncharacterized protein</fullName>
    </submittedName>
</protein>
<sequence length="1002" mass="117485">MSKFKENSFFRTIFSLLKSKEQKIEQPKSDENEFNKNSSIEKTNVQNRIWKKDYNPLRSVILWGYDSSNNPSFLILYGEHKFKSNKNQGQAINNVLEDNVKYNSYVMFKGKEGHLPSFQSVRIIEENGYYNKNKEDKSPKMYYKTGLKSYWNKDENYRVKDFINLKQEEQIILPYFTSNTYEEYANIIEKQNIKFSGFKLVKNPSEILSLYKDSEEYKIIYDMLSNQNIYMRKKSLNELLEMNPPKDIYELLVNIGSTELISGLFLELAKRSNPILIKQAKIIFESQINWAEENYIKGVKRCAHIYLIALNEELKAERISTIYESLPQMDLHLININNNDIPPDKIIEGSAYRKYAAQGLLKEHYGRYDNNVRKWVEYRCPKRYEISNYSDGVILKTLELKNTLQEAESYGLADVIGKIAYYLDAPRLNYYFRGNEKTKELKYYKRYVRRIIDSYGKNDPEKFIQAMKALLTSYTEYDYVCKFRGNFQFNEFLKHYLYYDFQEKPPIGWDNWQARSEWMGNDQLMKLQGRYEFMKEIWDNHLQDVLDIARSAKINPVLKACYYILKDSEKTNDFVDNMYYKELIDLTQSSYEPLTNMFKDILSNKLNAITTFDSKIMIDLMSSQKEDIHDLAKEFINKTNGSFLASGLVDLMLIDNLNMWIDLFKESILSLDNNEYCNFVKAIINRNDKFINSNINFSKDIKDTLSFSTSKIQDISEDEKTNLISYMISEVLNITEMPDWMEVFIEEVIFSISYEDLENLLEKIIIEPINKPILQRSGQVVALLESIQNKKLSSDSQIIGILETGTSKMINILFGTIMENSEELSKRFSTLLLMFESDITILNTEAEEIFDNMAEEGQRKLHGIIIDSPVNKVYSFGLRKLDEIYKDLIPKEFILQMLEHTSVDVKAYISNKTNEILDNLGSGDEELFMYYSKTLLFLPNKVSKSKDNIYEAIPKFVLKYKDKLDEFEDILLDIGGSNIITDSERALTTLAKIRKEVVLVEG</sequence>
<name>A0ABM7T0T7_9CLOT</name>
<dbReference type="EMBL" id="AP024849">
    <property type="protein sequence ID" value="BCZ45510.1"/>
    <property type="molecule type" value="Genomic_DNA"/>
</dbReference>
<evidence type="ECO:0000313" key="1">
    <source>
        <dbReference type="EMBL" id="BCZ45510.1"/>
    </source>
</evidence>
<evidence type="ECO:0000313" key="2">
    <source>
        <dbReference type="Proteomes" id="UP000824633"/>
    </source>
</evidence>
<gene>
    <name evidence="1" type="ORF">psyc5s11_15770</name>
</gene>
<dbReference type="Proteomes" id="UP000824633">
    <property type="component" value="Chromosome"/>
</dbReference>
<reference evidence="2" key="1">
    <citation type="submission" date="2021-07" db="EMBL/GenBank/DDBJ databases">
        <title>Complete genome sequencing of a Clostridium isolate.</title>
        <authorList>
            <person name="Ueki A."/>
            <person name="Tonouchi A."/>
        </authorList>
    </citation>
    <scope>NUCLEOTIDE SEQUENCE [LARGE SCALE GENOMIC DNA]</scope>
    <source>
        <strain evidence="2">C5S11</strain>
    </source>
</reference>
<dbReference type="RefSeq" id="WP_224037101.1">
    <property type="nucleotide sequence ID" value="NZ_AP024849.1"/>
</dbReference>
<accession>A0ABM7T0T7</accession>
<proteinExistence type="predicted"/>
<keyword evidence="2" id="KW-1185">Reference proteome</keyword>